<sequence>MNNPTVSSDTLLQAAVAAFKRSEYEKAIRLLTKGILQDQSNSKLYDCRALAFLNSGRFDDALSDAERLVKLDPVNPKGYIHAGKAFQLLGKTDSALCIYRIARKKVSKSHPRYSSIEKSYTELLEYTGNVKNSRTSISTIPLAVRSAPQTSLSNCAEGDKLISVAKRAKQDFPAATAAETLLSSNAAASNWTGNFGSYALPLELMTAIFHYLPMPTLNRCAQVSRNWRASVNGNSLLWTDVDLTPYSRKVSNTVVHAIVCRSGRLLRKLIVPGCTNITNTGLKSLLAQRCTSLTTFELTNNSKVTGQALAETMKSIGSQLTRLRLANTKVNDISIRSILDSCRALSDLDLSECPGVTDAAFEISLNFKKRGIPMALQKLQLSSCAVSDRTTFLLSQSCPSLREVNVSQCSRITKSTLVNMAHCSGIESLVLTGTAMNEPAAISFEDALLAFAEGCNQLRQFVLASCPRVSDTSVEYLAGFCTHLYEIDFTQCATITDSALRSLATHCPALSRVLIATCPRITDMGIIFLAQNAKELHHLDVSNNQSISDRSLEALTQHGTQLVTLAMNGCPKVTGIGIRAIVTSKPGKQLETLLIDNCPGVHYETLGILRKMAPNLNMSARFH</sequence>
<dbReference type="InterPro" id="IPR011990">
    <property type="entry name" value="TPR-like_helical_dom_sf"/>
</dbReference>
<evidence type="ECO:0000259" key="2">
    <source>
        <dbReference type="PROSITE" id="PS50181"/>
    </source>
</evidence>
<dbReference type="GO" id="GO:0006281">
    <property type="term" value="P:DNA repair"/>
    <property type="evidence" value="ECO:0007669"/>
    <property type="project" value="UniProtKB-KW"/>
</dbReference>
<dbReference type="GO" id="GO:0019005">
    <property type="term" value="C:SCF ubiquitin ligase complex"/>
    <property type="evidence" value="ECO:0007669"/>
    <property type="project" value="TreeGrafter"/>
</dbReference>
<evidence type="ECO:0000313" key="4">
    <source>
        <dbReference type="Proteomes" id="UP000053201"/>
    </source>
</evidence>
<dbReference type="Proteomes" id="UP000053201">
    <property type="component" value="Unassembled WGS sequence"/>
</dbReference>
<dbReference type="InterPro" id="IPR057207">
    <property type="entry name" value="FBXL15_LRR"/>
</dbReference>
<dbReference type="InterPro" id="IPR036047">
    <property type="entry name" value="F-box-like_dom_sf"/>
</dbReference>
<dbReference type="InterPro" id="IPR032675">
    <property type="entry name" value="LRR_dom_sf"/>
</dbReference>
<dbReference type="EMBL" id="KQ257454">
    <property type="protein sequence ID" value="KND01462.1"/>
    <property type="molecule type" value="Genomic_DNA"/>
</dbReference>
<evidence type="ECO:0000256" key="1">
    <source>
        <dbReference type="PROSITE-ProRule" id="PRU00339"/>
    </source>
</evidence>
<dbReference type="Gene3D" id="3.80.10.10">
    <property type="entry name" value="Ribonuclease Inhibitor"/>
    <property type="match status" value="4"/>
</dbReference>
<dbReference type="SUPFAM" id="SSF48452">
    <property type="entry name" value="TPR-like"/>
    <property type="match status" value="1"/>
</dbReference>
<dbReference type="InParanoid" id="A0A0L0HK21"/>
<dbReference type="STRING" id="645134.A0A0L0HK21"/>
<dbReference type="PANTHER" id="PTHR13318">
    <property type="entry name" value="PARTNER OF PAIRED, ISOFORM B-RELATED"/>
    <property type="match status" value="1"/>
</dbReference>
<dbReference type="AlphaFoldDB" id="A0A0L0HK21"/>
<dbReference type="SMART" id="SM00256">
    <property type="entry name" value="FBOX"/>
    <property type="match status" value="1"/>
</dbReference>
<gene>
    <name evidence="3" type="ORF">SPPG_03264</name>
</gene>
<dbReference type="Pfam" id="PF12937">
    <property type="entry name" value="F-box-like"/>
    <property type="match status" value="1"/>
</dbReference>
<evidence type="ECO:0000313" key="3">
    <source>
        <dbReference type="EMBL" id="KND01462.1"/>
    </source>
</evidence>
<dbReference type="SUPFAM" id="SSF52047">
    <property type="entry name" value="RNI-like"/>
    <property type="match status" value="1"/>
</dbReference>
<feature type="domain" description="F-box" evidence="2">
    <location>
        <begin position="194"/>
        <end position="241"/>
    </location>
</feature>
<organism evidence="3 4">
    <name type="scientific">Spizellomyces punctatus (strain DAOM BR117)</name>
    <dbReference type="NCBI Taxonomy" id="645134"/>
    <lineage>
        <taxon>Eukaryota</taxon>
        <taxon>Fungi</taxon>
        <taxon>Fungi incertae sedis</taxon>
        <taxon>Chytridiomycota</taxon>
        <taxon>Chytridiomycota incertae sedis</taxon>
        <taxon>Chytridiomycetes</taxon>
        <taxon>Spizellomycetales</taxon>
        <taxon>Spizellomycetaceae</taxon>
        <taxon>Spizellomyces</taxon>
    </lineage>
</organism>
<proteinExistence type="predicted"/>
<dbReference type="GO" id="GO:0031146">
    <property type="term" value="P:SCF-dependent proteasomal ubiquitin-dependent protein catabolic process"/>
    <property type="evidence" value="ECO:0007669"/>
    <property type="project" value="TreeGrafter"/>
</dbReference>
<protein>
    <recommendedName>
        <fullName evidence="2">F-box domain-containing protein</fullName>
    </recommendedName>
</protein>
<accession>A0A0L0HK21</accession>
<keyword evidence="4" id="KW-1185">Reference proteome</keyword>
<dbReference type="RefSeq" id="XP_016609501.1">
    <property type="nucleotide sequence ID" value="XM_016751539.1"/>
</dbReference>
<dbReference type="InterPro" id="IPR001810">
    <property type="entry name" value="F-box_dom"/>
</dbReference>
<dbReference type="GeneID" id="27686795"/>
<dbReference type="GO" id="GO:0005694">
    <property type="term" value="C:chromosome"/>
    <property type="evidence" value="ECO:0007669"/>
    <property type="project" value="UniProtKB-SubCell"/>
</dbReference>
<dbReference type="SUPFAM" id="SSF81383">
    <property type="entry name" value="F-box domain"/>
    <property type="match status" value="1"/>
</dbReference>
<dbReference type="Gene3D" id="1.25.40.10">
    <property type="entry name" value="Tetratricopeptide repeat domain"/>
    <property type="match status" value="1"/>
</dbReference>
<dbReference type="VEuPathDB" id="FungiDB:SPPG_03264"/>
<feature type="repeat" description="TPR" evidence="1">
    <location>
        <begin position="42"/>
        <end position="75"/>
    </location>
</feature>
<dbReference type="InterPro" id="IPR019734">
    <property type="entry name" value="TPR_rpt"/>
</dbReference>
<dbReference type="Pfam" id="PF25372">
    <property type="entry name" value="DUF7885"/>
    <property type="match status" value="2"/>
</dbReference>
<dbReference type="Gene3D" id="1.20.1280.50">
    <property type="match status" value="1"/>
</dbReference>
<name>A0A0L0HK21_SPIPD</name>
<dbReference type="OMA" id="MRDLWMR"/>
<dbReference type="SMART" id="SM00367">
    <property type="entry name" value="LRR_CC"/>
    <property type="match status" value="10"/>
</dbReference>
<dbReference type="PROSITE" id="PS50181">
    <property type="entry name" value="FBOX"/>
    <property type="match status" value="1"/>
</dbReference>
<reference evidence="3 4" key="1">
    <citation type="submission" date="2009-08" db="EMBL/GenBank/DDBJ databases">
        <title>The Genome Sequence of Spizellomyces punctatus strain DAOM BR117.</title>
        <authorList>
            <consortium name="The Broad Institute Genome Sequencing Platform"/>
            <person name="Russ C."/>
            <person name="Cuomo C."/>
            <person name="Shea T."/>
            <person name="Young S.K."/>
            <person name="Zeng Q."/>
            <person name="Koehrsen M."/>
            <person name="Haas B."/>
            <person name="Borodovsky M."/>
            <person name="Guigo R."/>
            <person name="Alvarado L."/>
            <person name="Berlin A."/>
            <person name="Bochicchio J."/>
            <person name="Borenstein D."/>
            <person name="Chapman S."/>
            <person name="Chen Z."/>
            <person name="Engels R."/>
            <person name="Freedman E."/>
            <person name="Gellesch M."/>
            <person name="Goldberg J."/>
            <person name="Griggs A."/>
            <person name="Gujja S."/>
            <person name="Heiman D."/>
            <person name="Hepburn T."/>
            <person name="Howarth C."/>
            <person name="Jen D."/>
            <person name="Larson L."/>
            <person name="Lewis B."/>
            <person name="Mehta T."/>
            <person name="Park D."/>
            <person name="Pearson M."/>
            <person name="Roberts A."/>
            <person name="Saif S."/>
            <person name="Shenoy N."/>
            <person name="Sisk P."/>
            <person name="Stolte C."/>
            <person name="Sykes S."/>
            <person name="Thomson T."/>
            <person name="Walk T."/>
            <person name="White J."/>
            <person name="Yandava C."/>
            <person name="Burger G."/>
            <person name="Gray M.W."/>
            <person name="Holland P.W.H."/>
            <person name="King N."/>
            <person name="Lang F.B.F."/>
            <person name="Roger A.J."/>
            <person name="Ruiz-Trillo I."/>
            <person name="Lander E."/>
            <person name="Nusbaum C."/>
        </authorList>
    </citation>
    <scope>NUCLEOTIDE SEQUENCE [LARGE SCALE GENOMIC DNA]</scope>
    <source>
        <strain evidence="3 4">DAOM BR117</strain>
    </source>
</reference>
<dbReference type="PANTHER" id="PTHR13318:SF247">
    <property type="entry name" value="GH16156P"/>
    <property type="match status" value="1"/>
</dbReference>
<dbReference type="InterPro" id="IPR006553">
    <property type="entry name" value="Leu-rich_rpt_Cys-con_subtyp"/>
</dbReference>
<dbReference type="eggNOG" id="KOG4341">
    <property type="taxonomic scope" value="Eukaryota"/>
</dbReference>
<dbReference type="PROSITE" id="PS50005">
    <property type="entry name" value="TPR"/>
    <property type="match status" value="1"/>
</dbReference>
<dbReference type="GO" id="GO:0006325">
    <property type="term" value="P:chromatin organization"/>
    <property type="evidence" value="ECO:0007669"/>
    <property type="project" value="UniProtKB-KW"/>
</dbReference>
<dbReference type="SMART" id="SM00028">
    <property type="entry name" value="TPR"/>
    <property type="match status" value="3"/>
</dbReference>
<dbReference type="OrthoDB" id="2110601at2759"/>
<keyword evidence="1" id="KW-0802">TPR repeat</keyword>